<dbReference type="PANTHER" id="PTHR43884:SF12">
    <property type="entry name" value="ISOVALERYL-COA DEHYDROGENASE, MITOCHONDRIAL-RELATED"/>
    <property type="match status" value="1"/>
</dbReference>
<dbReference type="Pfam" id="PF02771">
    <property type="entry name" value="Acyl-CoA_dh_N"/>
    <property type="match status" value="1"/>
</dbReference>
<keyword evidence="4" id="KW-0503">Monooxygenase</keyword>
<dbReference type="RefSeq" id="WP_161123829.1">
    <property type="nucleotide sequence ID" value="NZ_VYSB01000001.1"/>
</dbReference>
<dbReference type="EMBL" id="VYSB01000001">
    <property type="protein sequence ID" value="MYZ50564.1"/>
    <property type="molecule type" value="Genomic_DNA"/>
</dbReference>
<dbReference type="SUPFAM" id="SSF47203">
    <property type="entry name" value="Acyl-CoA dehydrogenase C-terminal domain-like"/>
    <property type="match status" value="1"/>
</dbReference>
<dbReference type="InterPro" id="IPR036250">
    <property type="entry name" value="AcylCo_DH-like_C"/>
</dbReference>
<dbReference type="Gene3D" id="1.20.140.10">
    <property type="entry name" value="Butyryl-CoA Dehydrogenase, subunit A, domain 3"/>
    <property type="match status" value="1"/>
</dbReference>
<organism evidence="4 5">
    <name type="scientific">Malikia spinosa</name>
    <dbReference type="NCBI Taxonomy" id="86180"/>
    <lineage>
        <taxon>Bacteria</taxon>
        <taxon>Pseudomonadati</taxon>
        <taxon>Pseudomonadota</taxon>
        <taxon>Betaproteobacteria</taxon>
        <taxon>Burkholderiales</taxon>
        <taxon>Comamonadaceae</taxon>
        <taxon>Malikia</taxon>
    </lineage>
</organism>
<dbReference type="GO" id="GO:0050660">
    <property type="term" value="F:flavin adenine dinucleotide binding"/>
    <property type="evidence" value="ECO:0007669"/>
    <property type="project" value="InterPro"/>
</dbReference>
<dbReference type="InterPro" id="IPR009100">
    <property type="entry name" value="AcylCoA_DH/oxidase_NM_dom_sf"/>
</dbReference>
<proteinExistence type="predicted"/>
<evidence type="ECO:0000256" key="1">
    <source>
        <dbReference type="ARBA" id="ARBA00023002"/>
    </source>
</evidence>
<comment type="caution">
    <text evidence="4">The sequence shown here is derived from an EMBL/GenBank/DDBJ whole genome shotgun (WGS) entry which is preliminary data.</text>
</comment>
<dbReference type="Gene3D" id="1.10.540.10">
    <property type="entry name" value="Acyl-CoA dehydrogenase/oxidase, N-terminal domain"/>
    <property type="match status" value="1"/>
</dbReference>
<sequence>MPFHHSASYRRPGTKLPTLSSLAQIEQATEALAQALAANAIERDRAGGHAAAERELIRASGLLDLTTPRAYGGWGQSWQTFYASLRRIAQADSSLAHLYAFHHLQVATLLLYGRPEQHEFFLRHTVEQRLFWGNALNPNDKRALAIEDGAGWRISGPKSYCSGSVGSDHLTFSAWHEPSQSLLIGALPSDRAGVSIRADWDAFGQKQTDSGTVIFDQVRLQAHEVLVRPAELLADLAAQAIDQALALGDAVTAADRGRVAIAVAEAKAVAHRAAVEVSSQIFELTGASATSSRFGLDRFWRNARVHTLHDPIDYKLRDLGRHALTGAFPEPTSYS</sequence>
<evidence type="ECO:0000259" key="2">
    <source>
        <dbReference type="Pfam" id="PF02771"/>
    </source>
</evidence>
<evidence type="ECO:0000313" key="4">
    <source>
        <dbReference type="EMBL" id="MYZ50564.1"/>
    </source>
</evidence>
<dbReference type="SUPFAM" id="SSF56645">
    <property type="entry name" value="Acyl-CoA dehydrogenase NM domain-like"/>
    <property type="match status" value="1"/>
</dbReference>
<dbReference type="AlphaFoldDB" id="A0A7C9NVB4"/>
<dbReference type="GO" id="GO:0008470">
    <property type="term" value="F:3-methylbutanoyl-CoA dehydrogenase activity"/>
    <property type="evidence" value="ECO:0007669"/>
    <property type="project" value="TreeGrafter"/>
</dbReference>
<feature type="domain" description="Acyl-CoA dehydrogenase/oxidase N-terminal" evidence="2">
    <location>
        <begin position="26"/>
        <end position="126"/>
    </location>
</feature>
<dbReference type="PANTHER" id="PTHR43884">
    <property type="entry name" value="ACYL-COA DEHYDROGENASE"/>
    <property type="match status" value="1"/>
</dbReference>
<dbReference type="Pfam" id="PF08028">
    <property type="entry name" value="Acyl-CoA_dh_2"/>
    <property type="match status" value="1"/>
</dbReference>
<name>A0A7C9NVB4_9BURK</name>
<reference evidence="4 5" key="1">
    <citation type="submission" date="2019-09" db="EMBL/GenBank/DDBJ databases">
        <title>Identification of Malikia spinosa a prominent benzene-, toluene-, and ethylbenzene-degrading bacterium: enrichment, isolation and whole genome sequencing.</title>
        <authorList>
            <person name="Tancsics A."/>
            <person name="Revesz F."/>
            <person name="Kriszt B."/>
        </authorList>
    </citation>
    <scope>NUCLEOTIDE SEQUENCE [LARGE SCALE GENOMIC DNA]</scope>
    <source>
        <strain evidence="4 5">AB6</strain>
    </source>
</reference>
<dbReference type="InterPro" id="IPR013107">
    <property type="entry name" value="Acyl-CoA_DH_C"/>
</dbReference>
<dbReference type="GO" id="GO:0006552">
    <property type="term" value="P:L-leucine catabolic process"/>
    <property type="evidence" value="ECO:0007669"/>
    <property type="project" value="TreeGrafter"/>
</dbReference>
<dbReference type="InterPro" id="IPR013786">
    <property type="entry name" value="AcylCoA_DH/ox_N"/>
</dbReference>
<gene>
    <name evidence="4" type="ORF">F5985_00015</name>
</gene>
<evidence type="ECO:0000259" key="3">
    <source>
        <dbReference type="Pfam" id="PF08028"/>
    </source>
</evidence>
<dbReference type="Proteomes" id="UP000481947">
    <property type="component" value="Unassembled WGS sequence"/>
</dbReference>
<evidence type="ECO:0000313" key="5">
    <source>
        <dbReference type="Proteomes" id="UP000481947"/>
    </source>
</evidence>
<dbReference type="InterPro" id="IPR037069">
    <property type="entry name" value="AcylCoA_DH/ox_N_sf"/>
</dbReference>
<accession>A0A7C9NVB4</accession>
<feature type="domain" description="Acyl-CoA dehydrogenase C-terminal" evidence="3">
    <location>
        <begin position="204"/>
        <end position="310"/>
    </location>
</feature>
<protein>
    <submittedName>
        <fullName evidence="4">Monooxygenase</fullName>
    </submittedName>
</protein>
<dbReference type="GO" id="GO:0004497">
    <property type="term" value="F:monooxygenase activity"/>
    <property type="evidence" value="ECO:0007669"/>
    <property type="project" value="UniProtKB-KW"/>
</dbReference>
<keyword evidence="1" id="KW-0560">Oxidoreductase</keyword>